<organism evidence="2 3">
    <name type="scientific">Psilocybe cf. subviscida</name>
    <dbReference type="NCBI Taxonomy" id="2480587"/>
    <lineage>
        <taxon>Eukaryota</taxon>
        <taxon>Fungi</taxon>
        <taxon>Dikarya</taxon>
        <taxon>Basidiomycota</taxon>
        <taxon>Agaricomycotina</taxon>
        <taxon>Agaricomycetes</taxon>
        <taxon>Agaricomycetidae</taxon>
        <taxon>Agaricales</taxon>
        <taxon>Agaricineae</taxon>
        <taxon>Strophariaceae</taxon>
        <taxon>Psilocybe</taxon>
    </lineage>
</organism>
<reference evidence="2 3" key="1">
    <citation type="journal article" date="2020" name="ISME J.">
        <title>Uncovering the hidden diversity of litter-decomposition mechanisms in mushroom-forming fungi.</title>
        <authorList>
            <person name="Floudas D."/>
            <person name="Bentzer J."/>
            <person name="Ahren D."/>
            <person name="Johansson T."/>
            <person name="Persson P."/>
            <person name="Tunlid A."/>
        </authorList>
    </citation>
    <scope>NUCLEOTIDE SEQUENCE [LARGE SCALE GENOMIC DNA]</scope>
    <source>
        <strain evidence="2 3">CBS 101986</strain>
    </source>
</reference>
<dbReference type="OrthoDB" id="3045496at2759"/>
<keyword evidence="3" id="KW-1185">Reference proteome</keyword>
<evidence type="ECO:0000313" key="3">
    <source>
        <dbReference type="Proteomes" id="UP000567179"/>
    </source>
</evidence>
<dbReference type="EMBL" id="JAACJJ010000015">
    <property type="protein sequence ID" value="KAF5325317.1"/>
    <property type="molecule type" value="Genomic_DNA"/>
</dbReference>
<sequence length="464" mass="53601">MTIATPRDNLGEPYQAVIRIDDDTGQWCPKLSVLSQELQERPDCPIIIDWTTIDPRDYETFPDPRAHAALLLEHLHRWQEISIYVNYMPLDCFSSIRGTACRLETVLIEAPKSKFDAPQYSQHISYLWAKAPKFRSYSIKHCNEYASRSQEQMSALRLPYSNFTTLRIDTVLPLDECITILAAAKQLLHCRFGSIAAPNTPPSTSRLIHQSLQSLFIVSNWDDHVRDLKTFAHCLLNHVQTPALRRLVVENDSHWDPALFEQFVADSRCNLEALEFHMVKVHGHQLFATLRTYCPNIRVFKIYADKTQNPPPISRTAWERLRYEGDAQVFLPKLTLLFVNEEALVDAAYPDGELAAVVHSRLNKGLQVVWFQTDNKEKSLNACSLKNMFPPGDVRSHWDLKHLVIDEDAQPEFWNDCVQEYMWPTGYGWRPPPWLDEEDMEDDEEMSSDSDEDNEDDTSDMDCD</sequence>
<name>A0A8H5F6I1_9AGAR</name>
<comment type="caution">
    <text evidence="2">The sequence shown here is derived from an EMBL/GenBank/DDBJ whole genome shotgun (WGS) entry which is preliminary data.</text>
</comment>
<protein>
    <submittedName>
        <fullName evidence="2">Uncharacterized protein</fullName>
    </submittedName>
</protein>
<evidence type="ECO:0000313" key="2">
    <source>
        <dbReference type="EMBL" id="KAF5325317.1"/>
    </source>
</evidence>
<proteinExistence type="predicted"/>
<dbReference type="AlphaFoldDB" id="A0A8H5F6I1"/>
<dbReference type="Proteomes" id="UP000567179">
    <property type="component" value="Unassembled WGS sequence"/>
</dbReference>
<feature type="compositionally biased region" description="Acidic residues" evidence="1">
    <location>
        <begin position="435"/>
        <end position="464"/>
    </location>
</feature>
<evidence type="ECO:0000256" key="1">
    <source>
        <dbReference type="SAM" id="MobiDB-lite"/>
    </source>
</evidence>
<feature type="region of interest" description="Disordered" evidence="1">
    <location>
        <begin position="432"/>
        <end position="464"/>
    </location>
</feature>
<gene>
    <name evidence="2" type="ORF">D9619_009797</name>
</gene>
<accession>A0A8H5F6I1</accession>